<dbReference type="RefSeq" id="WP_092441130.1">
    <property type="nucleotide sequence ID" value="NZ_FMYP01000178.1"/>
</dbReference>
<evidence type="ECO:0000313" key="2">
    <source>
        <dbReference type="EMBL" id="SDD40968.1"/>
    </source>
</evidence>
<keyword evidence="1" id="KW-0732">Signal</keyword>
<keyword evidence="3" id="KW-1185">Reference proteome</keyword>
<evidence type="ECO:0000313" key="3">
    <source>
        <dbReference type="Proteomes" id="UP000199452"/>
    </source>
</evidence>
<evidence type="ECO:0000256" key="1">
    <source>
        <dbReference type="SAM" id="SignalP"/>
    </source>
</evidence>
<dbReference type="AlphaFoldDB" id="A0A1G6UHV9"/>
<reference evidence="2 3" key="1">
    <citation type="submission" date="2016-09" db="EMBL/GenBank/DDBJ databases">
        <authorList>
            <person name="Capua I."/>
            <person name="De Benedictis P."/>
            <person name="Joannis T."/>
            <person name="Lombin L.H."/>
            <person name="Cattoli G."/>
        </authorList>
    </citation>
    <scope>NUCLEOTIDE SEQUENCE [LARGE SCALE GENOMIC DNA]</scope>
    <source>
        <strain evidence="2 3">A7P-90m</strain>
    </source>
</reference>
<proteinExistence type="predicted"/>
<accession>A0A1G6UHV9</accession>
<sequence length="274" mass="29396">MKRSFRVLGVLALVAGLALTGCKKDIETSDLTLDLTKKATVTAYFYAETDNQTQGLEFAETGTKVVVSIPNSAFNPAATGNWTDTAAIADGKITVSIPATNAGVTVTFYPAEFIKEQTQAFGSNTASIKKIFKLTAGTTVTAVKPGQVRIHQATYTAEAFSNFVEKVDIKIELRAILKVGDPSSLLQSGKIVDVYCTDAGQEFHTTATLQDKGIISVSVPKDKDITIRFEASKDMNTLPDASSKKYRYEKSITAPSASTPVKISVDFGDGTVWE</sequence>
<dbReference type="PROSITE" id="PS51257">
    <property type="entry name" value="PROKAR_LIPOPROTEIN"/>
    <property type="match status" value="1"/>
</dbReference>
<dbReference type="OrthoDB" id="1116258at2"/>
<evidence type="ECO:0008006" key="4">
    <source>
        <dbReference type="Google" id="ProtNLM"/>
    </source>
</evidence>
<dbReference type="EMBL" id="FMYP01000178">
    <property type="protein sequence ID" value="SDD40968.1"/>
    <property type="molecule type" value="Genomic_DNA"/>
</dbReference>
<dbReference type="Proteomes" id="UP000199452">
    <property type="component" value="Unassembled WGS sequence"/>
</dbReference>
<gene>
    <name evidence="2" type="ORF">SAMN05216323_11781</name>
</gene>
<feature type="chain" id="PRO_5011500530" description="Fimbrillin-like" evidence="1">
    <location>
        <begin position="21"/>
        <end position="274"/>
    </location>
</feature>
<feature type="signal peptide" evidence="1">
    <location>
        <begin position="1"/>
        <end position="20"/>
    </location>
</feature>
<organism evidence="2 3">
    <name type="scientific">Williamwhitmania taraxaci</name>
    <dbReference type="NCBI Taxonomy" id="1640674"/>
    <lineage>
        <taxon>Bacteria</taxon>
        <taxon>Pseudomonadati</taxon>
        <taxon>Bacteroidota</taxon>
        <taxon>Bacteroidia</taxon>
        <taxon>Bacteroidales</taxon>
        <taxon>Williamwhitmaniaceae</taxon>
        <taxon>Williamwhitmania</taxon>
    </lineage>
</organism>
<protein>
    <recommendedName>
        <fullName evidence="4">Fimbrillin-like</fullName>
    </recommendedName>
</protein>
<name>A0A1G6UHV9_9BACT</name>